<keyword evidence="2" id="KW-0813">Transport</keyword>
<evidence type="ECO:0000256" key="1">
    <source>
        <dbReference type="ARBA" id="ARBA00004429"/>
    </source>
</evidence>
<keyword evidence="3" id="KW-1003">Cell membrane</keyword>
<feature type="transmembrane region" description="Helical" evidence="9">
    <location>
        <begin position="24"/>
        <end position="47"/>
    </location>
</feature>
<feature type="transmembrane region" description="Helical" evidence="9">
    <location>
        <begin position="123"/>
        <end position="141"/>
    </location>
</feature>
<dbReference type="PANTHER" id="PTHR30574:SF1">
    <property type="entry name" value="SULPHUR TRANSPORT DOMAIN-CONTAINING PROTEIN"/>
    <property type="match status" value="1"/>
</dbReference>
<dbReference type="AlphaFoldDB" id="A0A6I5ZME8"/>
<keyword evidence="11" id="KW-1185">Reference proteome</keyword>
<evidence type="ECO:0000313" key="11">
    <source>
        <dbReference type="Proteomes" id="UP000425916"/>
    </source>
</evidence>
<gene>
    <name evidence="10" type="ORF">MGLY_03620</name>
</gene>
<dbReference type="PANTHER" id="PTHR30574">
    <property type="entry name" value="INNER MEMBRANE PROTEIN YEDE"/>
    <property type="match status" value="1"/>
</dbReference>
<dbReference type="GO" id="GO:0005886">
    <property type="term" value="C:plasma membrane"/>
    <property type="evidence" value="ECO:0007669"/>
    <property type="project" value="UniProtKB-SubCell"/>
</dbReference>
<evidence type="ECO:0000313" key="10">
    <source>
        <dbReference type="EMBL" id="QGP91038.1"/>
    </source>
</evidence>
<keyword evidence="4" id="KW-0997">Cell inner membrane</keyword>
<feature type="transmembrane region" description="Helical" evidence="9">
    <location>
        <begin position="375"/>
        <end position="399"/>
    </location>
</feature>
<keyword evidence="7 9" id="KW-0472">Membrane</keyword>
<sequence>MSCKTILNGEGKKSYVRQSLKGGWLRIFAEPWPIGVGVFALTITNLYMFMYARALGVFPQMAMWGSWLYNLVGIKTESPFIPYPVKPIYLDMHSLIDIGIIAGAFGSSLLAREFKIRKEDWQGYLWGAAGGILMGFGTVLMPPCNVGGFWVATMAFSLSGPLSAAGLLLGAYVGGKILQYQMHKALQKLDFSTAPKGETQAVKVLSRQPQWGVLVFSLTLLIAVIYYIAGMPKNAGLFLFGILFGLIIQRSRLCFVAAFREILVSRDGKVMKWLLLGMAVGAMGFALLKAQGYQPEHMVFPAGWHNIAGGFIFGIGMVLAGGCGLGILARSGEGYTRSWVAILTAMLTSGAWVHIYGQKVGQGWLYGKPVYLPQLWGWGGAVAFIYGFLLLFYFFILWVEAGKHERA</sequence>
<name>A0A6I5ZME8_9FIRM</name>
<feature type="transmembrane region" description="Helical" evidence="9">
    <location>
        <begin position="92"/>
        <end position="111"/>
    </location>
</feature>
<dbReference type="InterPro" id="IPR007272">
    <property type="entry name" value="Sulf_transp_TsuA/YedE"/>
</dbReference>
<evidence type="ECO:0000256" key="6">
    <source>
        <dbReference type="ARBA" id="ARBA00022989"/>
    </source>
</evidence>
<reference evidence="10 11" key="1">
    <citation type="submission" date="2019-11" db="EMBL/GenBank/DDBJ databases">
        <title>Genome sequence of Moorella glycerini DSM11254.</title>
        <authorList>
            <person name="Poehlein A."/>
            <person name="Boeer T."/>
            <person name="Daniel R."/>
        </authorList>
    </citation>
    <scope>NUCLEOTIDE SEQUENCE [LARGE SCALE GENOMIC DNA]</scope>
    <source>
        <strain evidence="10 11">DSM 11254</strain>
    </source>
</reference>
<evidence type="ECO:0000256" key="5">
    <source>
        <dbReference type="ARBA" id="ARBA00022692"/>
    </source>
</evidence>
<evidence type="ECO:0000256" key="2">
    <source>
        <dbReference type="ARBA" id="ARBA00022448"/>
    </source>
</evidence>
<dbReference type="EMBL" id="CP046244">
    <property type="protein sequence ID" value="QGP91038.1"/>
    <property type="molecule type" value="Genomic_DNA"/>
</dbReference>
<evidence type="ECO:0000256" key="3">
    <source>
        <dbReference type="ARBA" id="ARBA00022475"/>
    </source>
</evidence>
<organism evidence="10 11">
    <name type="scientific">Neomoorella glycerini</name>
    <dbReference type="NCBI Taxonomy" id="55779"/>
    <lineage>
        <taxon>Bacteria</taxon>
        <taxon>Bacillati</taxon>
        <taxon>Bacillota</taxon>
        <taxon>Clostridia</taxon>
        <taxon>Neomoorellales</taxon>
        <taxon>Neomoorellaceae</taxon>
        <taxon>Neomoorella</taxon>
    </lineage>
</organism>
<evidence type="ECO:0000256" key="4">
    <source>
        <dbReference type="ARBA" id="ARBA00022519"/>
    </source>
</evidence>
<dbReference type="Proteomes" id="UP000425916">
    <property type="component" value="Chromosome"/>
</dbReference>
<feature type="transmembrane region" description="Helical" evidence="9">
    <location>
        <begin position="336"/>
        <end position="355"/>
    </location>
</feature>
<protein>
    <submittedName>
        <fullName evidence="10">Sulfur transport</fullName>
    </submittedName>
</protein>
<feature type="transmembrane region" description="Helical" evidence="9">
    <location>
        <begin position="270"/>
        <end position="288"/>
    </location>
</feature>
<keyword evidence="6 9" id="KW-1133">Transmembrane helix</keyword>
<accession>A0A6I5ZME8</accession>
<keyword evidence="5 9" id="KW-0812">Transmembrane</keyword>
<dbReference type="RefSeq" id="WP_156271469.1">
    <property type="nucleotide sequence ID" value="NZ_CP046244.1"/>
</dbReference>
<proteinExistence type="inferred from homology"/>
<feature type="transmembrane region" description="Helical" evidence="9">
    <location>
        <begin position="235"/>
        <end position="258"/>
    </location>
</feature>
<feature type="transmembrane region" description="Helical" evidence="9">
    <location>
        <begin position="147"/>
        <end position="174"/>
    </location>
</feature>
<comment type="subcellular location">
    <subcellularLocation>
        <location evidence="1">Cell inner membrane</location>
        <topology evidence="1">Multi-pass membrane protein</topology>
    </subcellularLocation>
</comment>
<dbReference type="OrthoDB" id="9794165at2"/>
<evidence type="ECO:0000256" key="9">
    <source>
        <dbReference type="SAM" id="Phobius"/>
    </source>
</evidence>
<dbReference type="Pfam" id="PF04143">
    <property type="entry name" value="Sulf_transp"/>
    <property type="match status" value="2"/>
</dbReference>
<evidence type="ECO:0000256" key="7">
    <source>
        <dbReference type="ARBA" id="ARBA00023136"/>
    </source>
</evidence>
<comment type="similarity">
    <text evidence="8">Belongs to the TsuA/YedE (TC 9.B.102) family.</text>
</comment>
<feature type="transmembrane region" description="Helical" evidence="9">
    <location>
        <begin position="308"/>
        <end position="329"/>
    </location>
</feature>
<feature type="transmembrane region" description="Helical" evidence="9">
    <location>
        <begin position="211"/>
        <end position="229"/>
    </location>
</feature>
<evidence type="ECO:0000256" key="8">
    <source>
        <dbReference type="ARBA" id="ARBA00035655"/>
    </source>
</evidence>